<comment type="caution">
    <text evidence="1">The sequence shown here is derived from an EMBL/GenBank/DDBJ whole genome shotgun (WGS) entry which is preliminary data.</text>
</comment>
<evidence type="ECO:0000313" key="2">
    <source>
        <dbReference type="EMBL" id="KAH0937885.1"/>
    </source>
</evidence>
<keyword evidence="3" id="KW-1185">Reference proteome</keyword>
<evidence type="ECO:0008006" key="4">
    <source>
        <dbReference type="Google" id="ProtNLM"/>
    </source>
</evidence>
<proteinExistence type="predicted"/>
<evidence type="ECO:0000313" key="3">
    <source>
        <dbReference type="Proteomes" id="UP000824890"/>
    </source>
</evidence>
<protein>
    <recommendedName>
        <fullName evidence="4">Decapping nuclease</fullName>
    </recommendedName>
</protein>
<sequence length="106" mass="12696">MRMFEIVTFNVSFGRYWVKKRSGDVGYIGRDIKTIECKPEELFTSLLDEFGEGLYYTLPFENHNDRKKLSHVRDDDFRTMCEAGEWKGVIILRKSRFRNFVKNRSE</sequence>
<organism evidence="1 3">
    <name type="scientific">Brassica napus</name>
    <name type="common">Rape</name>
    <dbReference type="NCBI Taxonomy" id="3708"/>
    <lineage>
        <taxon>Eukaryota</taxon>
        <taxon>Viridiplantae</taxon>
        <taxon>Streptophyta</taxon>
        <taxon>Embryophyta</taxon>
        <taxon>Tracheophyta</taxon>
        <taxon>Spermatophyta</taxon>
        <taxon>Magnoliopsida</taxon>
        <taxon>eudicotyledons</taxon>
        <taxon>Gunneridae</taxon>
        <taxon>Pentapetalae</taxon>
        <taxon>rosids</taxon>
        <taxon>malvids</taxon>
        <taxon>Brassicales</taxon>
        <taxon>Brassicaceae</taxon>
        <taxon>Brassiceae</taxon>
        <taxon>Brassica</taxon>
    </lineage>
</organism>
<name>A0ABQ8E915_BRANA</name>
<accession>A0ABQ8E915</accession>
<reference evidence="1 3" key="1">
    <citation type="submission" date="2021-05" db="EMBL/GenBank/DDBJ databases">
        <title>Genome Assembly of Synthetic Allotetraploid Brassica napus Reveals Homoeologous Exchanges between Subgenomes.</title>
        <authorList>
            <person name="Davis J.T."/>
        </authorList>
    </citation>
    <scope>NUCLEOTIDE SEQUENCE [LARGE SCALE GENOMIC DNA]</scope>
    <source>
        <strain evidence="3">cv. Da-Ae</strain>
        <tissue evidence="1">Seedling</tissue>
    </source>
</reference>
<gene>
    <name evidence="1" type="ORF">HID58_005343</name>
    <name evidence="2" type="ORF">HID58_005346</name>
</gene>
<dbReference type="EMBL" id="JAGKQM010000002">
    <property type="protein sequence ID" value="KAH0937882.1"/>
    <property type="molecule type" value="Genomic_DNA"/>
</dbReference>
<dbReference type="Proteomes" id="UP000824890">
    <property type="component" value="Unassembled WGS sequence"/>
</dbReference>
<evidence type="ECO:0000313" key="1">
    <source>
        <dbReference type="EMBL" id="KAH0937882.1"/>
    </source>
</evidence>
<dbReference type="EMBL" id="JAGKQM010000002">
    <property type="protein sequence ID" value="KAH0937885.1"/>
    <property type="molecule type" value="Genomic_DNA"/>
</dbReference>